<evidence type="ECO:0000313" key="1">
    <source>
        <dbReference type="EMBL" id="EMF58084.1"/>
    </source>
</evidence>
<protein>
    <submittedName>
        <fullName evidence="1">Uncharacterized protein</fullName>
    </submittedName>
</protein>
<proteinExistence type="predicted"/>
<organism evidence="1 2">
    <name type="scientific">Streptomyces bottropensis ATCC 25435</name>
    <dbReference type="NCBI Taxonomy" id="1054862"/>
    <lineage>
        <taxon>Bacteria</taxon>
        <taxon>Bacillati</taxon>
        <taxon>Actinomycetota</taxon>
        <taxon>Actinomycetes</taxon>
        <taxon>Kitasatosporales</taxon>
        <taxon>Streptomycetaceae</taxon>
        <taxon>Streptomyces</taxon>
    </lineage>
</organism>
<dbReference type="EMBL" id="KB405056">
    <property type="protein sequence ID" value="EMF58084.1"/>
    <property type="molecule type" value="Genomic_DNA"/>
</dbReference>
<accession>M3G0K2</accession>
<dbReference type="AlphaFoldDB" id="M3G0K2"/>
<gene>
    <name evidence="1" type="ORF">SBD_0756</name>
</gene>
<evidence type="ECO:0000313" key="2">
    <source>
        <dbReference type="Proteomes" id="UP000030760"/>
    </source>
</evidence>
<reference evidence="2" key="1">
    <citation type="journal article" date="2013" name="Genome Announc.">
        <title>Draft Genome Sequence of Streptomyces bottropensis ATCC 25435, a Bottromycin-Producing Actinomycete.</title>
        <authorList>
            <person name="Zhang H."/>
            <person name="Zhou W."/>
            <person name="Zhuang Y."/>
            <person name="Liang X."/>
            <person name="Liu T."/>
        </authorList>
    </citation>
    <scope>NUCLEOTIDE SEQUENCE [LARGE SCALE GENOMIC DNA]</scope>
    <source>
        <strain evidence="2">ATCC 25435</strain>
    </source>
</reference>
<dbReference type="Proteomes" id="UP000030760">
    <property type="component" value="Unassembled WGS sequence"/>
</dbReference>
<sequence length="48" mass="5613">MPPYASPSASAYEVLRRAARRVPLRLLHIGRLHQEVRAPLHPRSSRRW</sequence>
<name>M3G0K2_9ACTN</name>